<evidence type="ECO:0000313" key="2">
    <source>
        <dbReference type="EMBL" id="JAB85236.1"/>
    </source>
</evidence>
<reference evidence="2" key="2">
    <citation type="journal article" date="2014" name="BMC Genomics">
        <title>A genomic perspective to assessing quality of mass-reared SIT flies used in Mediterranean fruit fly (Ceratitis capitata) eradication in California.</title>
        <authorList>
            <person name="Calla B."/>
            <person name="Hall B."/>
            <person name="Hou S."/>
            <person name="Geib S.M."/>
        </authorList>
    </citation>
    <scope>NUCLEOTIDE SEQUENCE</scope>
</reference>
<reference evidence="2" key="1">
    <citation type="submission" date="2013-07" db="EMBL/GenBank/DDBJ databases">
        <authorList>
            <person name="Geib S."/>
        </authorList>
    </citation>
    <scope>NUCLEOTIDE SEQUENCE</scope>
</reference>
<dbReference type="AlphaFoldDB" id="W8AWP7"/>
<feature type="compositionally biased region" description="Gly residues" evidence="1">
    <location>
        <begin position="311"/>
        <end position="322"/>
    </location>
</feature>
<organism evidence="2">
    <name type="scientific">Ceratitis capitata</name>
    <name type="common">Mediterranean fruit fly</name>
    <name type="synonym">Tephritis capitata</name>
    <dbReference type="NCBI Taxonomy" id="7213"/>
    <lineage>
        <taxon>Eukaryota</taxon>
        <taxon>Metazoa</taxon>
        <taxon>Ecdysozoa</taxon>
        <taxon>Arthropoda</taxon>
        <taxon>Hexapoda</taxon>
        <taxon>Insecta</taxon>
        <taxon>Pterygota</taxon>
        <taxon>Neoptera</taxon>
        <taxon>Endopterygota</taxon>
        <taxon>Diptera</taxon>
        <taxon>Brachycera</taxon>
        <taxon>Muscomorpha</taxon>
        <taxon>Tephritoidea</taxon>
        <taxon>Tephritidae</taxon>
        <taxon>Ceratitis</taxon>
        <taxon>Ceratitis</taxon>
    </lineage>
</organism>
<feature type="compositionally biased region" description="Polar residues" evidence="1">
    <location>
        <begin position="354"/>
        <end position="363"/>
    </location>
</feature>
<protein>
    <submittedName>
        <fullName evidence="2">Uncharacterized protein</fullName>
    </submittedName>
</protein>
<accession>W8AWP7</accession>
<sequence>MHTKVLLSAAINTTRTKHCNALKTKPQPTSLPVSERLRFFNNLTEAANRSASSSYTRSPSQRILAASDRCGSANSYNHNNSFTFTPRSSYNGGSTSTSSASVTPTPMECCSPPLIEQQHQLISINEIDSPSQFDMHHEPNASPPAETQESSAFIQLTKSSSQTLLPSVLAQRLAMSAPAAATTAPTITTTPSSLTPVARRIKMKTIGKLLLPQTFLNNERNSQQNISANASNNFSGITHNDTCESESGSCNETDSKSTAAPLKKIGKIKSPFIENCLQMQQKHHQLNSKCMKLDHKSTPHNALSALENNGPSGGVSAGSGGGGERDVNSLPPRKPLQNGNAGLPPPTRVESNEEQNTVSGKENNYCVTSSTPHIMLSPTASTNAFSEQQTHSPVVEMRKKFTRIMNNSTLSTLSQRHAVHSLTNGVGSAYSNAQVHGSSASSAPPTPRNSIIDDKFAKYFGLTPSCSQNAQTDATITTAPNHKIFNTNDHSARTSQLENASSSSESNRVKRSATNYPPLPPPDFCHTPLNTSTASDSTDDLAAMGTLLQQEVHALPFEAINYNVCSNSNTPYYTPPSTCPYDITTPTTATAVCSALPTLTNATTHASSSSAANALQRRRDMAKRQRANTTNVTFTPTSSNTNIAGAQSSGMLVTPGTGRARALRSRAFTLTHGVPMPEVKRFEEIVVTKEEFQLASKEFERIFLGVI</sequence>
<proteinExistence type="evidence at transcript level"/>
<feature type="region of interest" description="Disordered" evidence="1">
    <location>
        <begin position="130"/>
        <end position="151"/>
    </location>
</feature>
<feature type="compositionally biased region" description="Low complexity" evidence="1">
    <location>
        <begin position="88"/>
        <end position="105"/>
    </location>
</feature>
<dbReference type="OrthoDB" id="28894at2759"/>
<feature type="region of interest" description="Disordered" evidence="1">
    <location>
        <begin position="83"/>
        <end position="105"/>
    </location>
</feature>
<name>W8AWP7_CERCA</name>
<feature type="region of interest" description="Disordered" evidence="1">
    <location>
        <begin position="607"/>
        <end position="629"/>
    </location>
</feature>
<feature type="region of interest" description="Disordered" evidence="1">
    <location>
        <begin position="295"/>
        <end position="363"/>
    </location>
</feature>
<feature type="region of interest" description="Disordered" evidence="1">
    <location>
        <begin position="492"/>
        <end position="523"/>
    </location>
</feature>
<dbReference type="EMBL" id="GAMC01021319">
    <property type="protein sequence ID" value="JAB85236.1"/>
    <property type="molecule type" value="mRNA"/>
</dbReference>
<evidence type="ECO:0000256" key="1">
    <source>
        <dbReference type="SAM" id="MobiDB-lite"/>
    </source>
</evidence>